<keyword evidence="3" id="KW-1185">Reference proteome</keyword>
<proteinExistence type="predicted"/>
<evidence type="ECO:0000313" key="3">
    <source>
        <dbReference type="Proteomes" id="UP000450676"/>
    </source>
</evidence>
<evidence type="ECO:0000256" key="1">
    <source>
        <dbReference type="SAM" id="MobiDB-lite"/>
    </source>
</evidence>
<protein>
    <submittedName>
        <fullName evidence="2">Uncharacterized protein</fullName>
    </submittedName>
</protein>
<sequence length="148" mass="16264">MTEPEQPSPPRPALSRAKDERRRVRKKAIKDSFLALCTRVGTGIGQARLASGLGPVTLDTETPGVIKADFEGYDQALAVLNDARQCLDGGRFNIEPGLRLELNVPTWEDWRCTLLGKSETDYGGMAGITSSNTYDREQDPFLAALRKV</sequence>
<reference evidence="2 3" key="1">
    <citation type="submission" date="2019-12" db="EMBL/GenBank/DDBJ databases">
        <title>Novel species isolated from a subtropical stream in China.</title>
        <authorList>
            <person name="Lu H."/>
        </authorList>
    </citation>
    <scope>NUCLEOTIDE SEQUENCE [LARGE SCALE GENOMIC DNA]</scope>
    <source>
        <strain evidence="2 3">FT127W</strain>
    </source>
</reference>
<evidence type="ECO:0000313" key="2">
    <source>
        <dbReference type="EMBL" id="MYN10113.1"/>
    </source>
</evidence>
<dbReference type="RefSeq" id="WP_161074407.1">
    <property type="nucleotide sequence ID" value="NZ_WWCU01000032.1"/>
</dbReference>
<dbReference type="Proteomes" id="UP000450676">
    <property type="component" value="Unassembled WGS sequence"/>
</dbReference>
<dbReference type="AlphaFoldDB" id="A0A7X4HF51"/>
<dbReference type="EMBL" id="WWCU01000032">
    <property type="protein sequence ID" value="MYN10113.1"/>
    <property type="molecule type" value="Genomic_DNA"/>
</dbReference>
<gene>
    <name evidence="2" type="ORF">GTP77_22585</name>
</gene>
<accession>A0A7X4HF51</accession>
<feature type="region of interest" description="Disordered" evidence="1">
    <location>
        <begin position="1"/>
        <end position="22"/>
    </location>
</feature>
<name>A0A7X4HF51_9BURK</name>
<feature type="compositionally biased region" description="Pro residues" evidence="1">
    <location>
        <begin position="1"/>
        <end position="12"/>
    </location>
</feature>
<organism evidence="2 3">
    <name type="scientific">Pseudoduganella aquatica</name>
    <dbReference type="NCBI Taxonomy" id="2660641"/>
    <lineage>
        <taxon>Bacteria</taxon>
        <taxon>Pseudomonadati</taxon>
        <taxon>Pseudomonadota</taxon>
        <taxon>Betaproteobacteria</taxon>
        <taxon>Burkholderiales</taxon>
        <taxon>Oxalobacteraceae</taxon>
        <taxon>Telluria group</taxon>
        <taxon>Pseudoduganella</taxon>
    </lineage>
</organism>
<comment type="caution">
    <text evidence="2">The sequence shown here is derived from an EMBL/GenBank/DDBJ whole genome shotgun (WGS) entry which is preliminary data.</text>
</comment>